<dbReference type="Proteomes" id="UP000027195">
    <property type="component" value="Unassembled WGS sequence"/>
</dbReference>
<dbReference type="PANTHER" id="PTHR48100">
    <property type="entry name" value="BROAD-SPECIFICITY PHOSPHATASE YOR283W-RELATED"/>
    <property type="match status" value="1"/>
</dbReference>
<dbReference type="HOGENOM" id="CLU_033323_13_0_1"/>
<dbReference type="GO" id="GO:0050278">
    <property type="term" value="F:sedoheptulose-bisphosphatase activity"/>
    <property type="evidence" value="ECO:0007669"/>
    <property type="project" value="TreeGrafter"/>
</dbReference>
<feature type="binding site" evidence="2">
    <location>
        <begin position="95"/>
        <end position="98"/>
    </location>
    <ligand>
        <name>substrate</name>
    </ligand>
</feature>
<dbReference type="InterPro" id="IPR050275">
    <property type="entry name" value="PGM_Phosphatase"/>
</dbReference>
<name>A0A067LUE0_BOTB1</name>
<dbReference type="GO" id="GO:0046390">
    <property type="term" value="P:ribose phosphate biosynthetic process"/>
    <property type="evidence" value="ECO:0007669"/>
    <property type="project" value="TreeGrafter"/>
</dbReference>
<dbReference type="Pfam" id="PF00300">
    <property type="entry name" value="His_Phos_1"/>
    <property type="match status" value="1"/>
</dbReference>
<proteinExistence type="predicted"/>
<dbReference type="SUPFAM" id="SSF53254">
    <property type="entry name" value="Phosphoglycerate mutase-like"/>
    <property type="match status" value="1"/>
</dbReference>
<feature type="binding site" evidence="2">
    <location>
        <position position="69"/>
    </location>
    <ligand>
        <name>substrate</name>
    </ligand>
</feature>
<dbReference type="SMART" id="SM00855">
    <property type="entry name" value="PGAM"/>
    <property type="match status" value="1"/>
</dbReference>
<dbReference type="InParanoid" id="A0A067LUE0"/>
<evidence type="ECO:0000313" key="3">
    <source>
        <dbReference type="EMBL" id="KDQ06923.1"/>
    </source>
</evidence>
<sequence>MLLPLPRLFLIRHGETEWSKSGKHTGRTDIPLTDHGITTIRDVVPKVVGTGKLISPDSLGYVFVSPRQRASKTFDLLFENAPEKPPHEVTEDVREWDYGDWEGLKPAEIIERQPGWFIWTDGCPNGESPDEMSARVDKVIEKVRTIHHQYYVEGKGRRDVMIIAHGHFSRVFIARWARAPLPLGYHFKVQPAGISLLSYNHHLDLPVVAGLNLHAY</sequence>
<evidence type="ECO:0000313" key="4">
    <source>
        <dbReference type="Proteomes" id="UP000027195"/>
    </source>
</evidence>
<dbReference type="STRING" id="930990.A0A067LUE0"/>
<dbReference type="PANTHER" id="PTHR48100:SF15">
    <property type="entry name" value="SEDOHEPTULOSE 1,7-BISPHOSPHATASE"/>
    <property type="match status" value="1"/>
</dbReference>
<dbReference type="OrthoDB" id="4818801at2759"/>
<dbReference type="AlphaFoldDB" id="A0A067LUE0"/>
<accession>A0A067LUE0</accession>
<organism evidence="3 4">
    <name type="scientific">Botryobasidium botryosum (strain FD-172 SS1)</name>
    <dbReference type="NCBI Taxonomy" id="930990"/>
    <lineage>
        <taxon>Eukaryota</taxon>
        <taxon>Fungi</taxon>
        <taxon>Dikarya</taxon>
        <taxon>Basidiomycota</taxon>
        <taxon>Agaricomycotina</taxon>
        <taxon>Agaricomycetes</taxon>
        <taxon>Cantharellales</taxon>
        <taxon>Botryobasidiaceae</taxon>
        <taxon>Botryobasidium</taxon>
    </lineage>
</organism>
<evidence type="ECO:0000256" key="1">
    <source>
        <dbReference type="PIRSR" id="PIRSR613078-1"/>
    </source>
</evidence>
<dbReference type="InterPro" id="IPR013078">
    <property type="entry name" value="His_Pase_superF_clade-1"/>
</dbReference>
<feature type="active site" description="Proton donor/acceptor" evidence="1">
    <location>
        <position position="95"/>
    </location>
</feature>
<dbReference type="EMBL" id="KL198119">
    <property type="protein sequence ID" value="KDQ06923.1"/>
    <property type="molecule type" value="Genomic_DNA"/>
</dbReference>
<evidence type="ECO:0008006" key="5">
    <source>
        <dbReference type="Google" id="ProtNLM"/>
    </source>
</evidence>
<gene>
    <name evidence="3" type="ORF">BOTBODRAFT_140595</name>
</gene>
<protein>
    <recommendedName>
        <fullName evidence="5">Phosphoglycerate mutase-like protein</fullName>
    </recommendedName>
</protein>
<feature type="binding site" evidence="2">
    <location>
        <begin position="25"/>
        <end position="26"/>
    </location>
    <ligand>
        <name>substrate</name>
    </ligand>
</feature>
<dbReference type="CDD" id="cd07067">
    <property type="entry name" value="HP_PGM_like"/>
    <property type="match status" value="1"/>
</dbReference>
<dbReference type="FunCoup" id="A0A067LUE0">
    <property type="interactions" value="309"/>
</dbReference>
<feature type="active site" description="Tele-phosphohistidine intermediate" evidence="1">
    <location>
        <position position="13"/>
    </location>
</feature>
<keyword evidence="4" id="KW-1185">Reference proteome</keyword>
<dbReference type="Gene3D" id="3.40.50.1240">
    <property type="entry name" value="Phosphoglycerate mutase-like"/>
    <property type="match status" value="1"/>
</dbReference>
<reference evidence="4" key="1">
    <citation type="journal article" date="2014" name="Proc. Natl. Acad. Sci. U.S.A.">
        <title>Extensive sampling of basidiomycete genomes demonstrates inadequacy of the white-rot/brown-rot paradigm for wood decay fungi.</title>
        <authorList>
            <person name="Riley R."/>
            <person name="Salamov A.A."/>
            <person name="Brown D.W."/>
            <person name="Nagy L.G."/>
            <person name="Floudas D."/>
            <person name="Held B.W."/>
            <person name="Levasseur A."/>
            <person name="Lombard V."/>
            <person name="Morin E."/>
            <person name="Otillar R."/>
            <person name="Lindquist E.A."/>
            <person name="Sun H."/>
            <person name="LaButti K.M."/>
            <person name="Schmutz J."/>
            <person name="Jabbour D."/>
            <person name="Luo H."/>
            <person name="Baker S.E."/>
            <person name="Pisabarro A.G."/>
            <person name="Walton J.D."/>
            <person name="Blanchette R.A."/>
            <person name="Henrissat B."/>
            <person name="Martin F."/>
            <person name="Cullen D."/>
            <person name="Hibbett D.S."/>
            <person name="Grigoriev I.V."/>
        </authorList>
    </citation>
    <scope>NUCLEOTIDE SEQUENCE [LARGE SCALE GENOMIC DNA]</scope>
    <source>
        <strain evidence="4">FD-172 SS1</strain>
    </source>
</reference>
<evidence type="ECO:0000256" key="2">
    <source>
        <dbReference type="PIRSR" id="PIRSR613078-2"/>
    </source>
</evidence>
<dbReference type="InterPro" id="IPR029033">
    <property type="entry name" value="His_PPase_superfam"/>
</dbReference>